<dbReference type="Pfam" id="PF13531">
    <property type="entry name" value="SBP_bac_11"/>
    <property type="match status" value="1"/>
</dbReference>
<evidence type="ECO:0000313" key="6">
    <source>
        <dbReference type="Proteomes" id="UP000198942"/>
    </source>
</evidence>
<keyword evidence="2 4" id="KW-0479">Metal-binding</keyword>
<evidence type="ECO:0000313" key="5">
    <source>
        <dbReference type="EMBL" id="SEN24024.1"/>
    </source>
</evidence>
<dbReference type="EMBL" id="FOCL01000002">
    <property type="protein sequence ID" value="SEN24024.1"/>
    <property type="molecule type" value="Genomic_DNA"/>
</dbReference>
<dbReference type="InterPro" id="IPR044084">
    <property type="entry name" value="AvModA-like_subst-bd"/>
</dbReference>
<feature type="binding site" evidence="4">
    <location>
        <position position="107"/>
    </location>
    <ligand>
        <name>molybdate</name>
        <dbReference type="ChEBI" id="CHEBI:36264"/>
    </ligand>
</feature>
<keyword evidence="3" id="KW-0732">Signal</keyword>
<accession>A0A1H8EY01</accession>
<dbReference type="PANTHER" id="PTHR30632">
    <property type="entry name" value="MOLYBDATE-BINDING PERIPLASMIC PROTEIN"/>
    <property type="match status" value="1"/>
</dbReference>
<evidence type="ECO:0000256" key="2">
    <source>
        <dbReference type="ARBA" id="ARBA00022723"/>
    </source>
</evidence>
<keyword evidence="4" id="KW-0500">Molybdenum</keyword>
<dbReference type="STRING" id="551995.SAMN05192574_102877"/>
<organism evidence="5 6">
    <name type="scientific">Mucilaginibacter gossypiicola</name>
    <dbReference type="NCBI Taxonomy" id="551995"/>
    <lineage>
        <taxon>Bacteria</taxon>
        <taxon>Pseudomonadati</taxon>
        <taxon>Bacteroidota</taxon>
        <taxon>Sphingobacteriia</taxon>
        <taxon>Sphingobacteriales</taxon>
        <taxon>Sphingobacteriaceae</taxon>
        <taxon>Mucilaginibacter</taxon>
    </lineage>
</organism>
<dbReference type="PIRSF" id="PIRSF004846">
    <property type="entry name" value="ModA"/>
    <property type="match status" value="1"/>
</dbReference>
<proteinExistence type="inferred from homology"/>
<dbReference type="Gene3D" id="3.40.190.10">
    <property type="entry name" value="Periplasmic binding protein-like II"/>
    <property type="match status" value="2"/>
</dbReference>
<dbReference type="GO" id="GO:0046872">
    <property type="term" value="F:metal ion binding"/>
    <property type="evidence" value="ECO:0007669"/>
    <property type="project" value="UniProtKB-KW"/>
</dbReference>
<dbReference type="SUPFAM" id="SSF53850">
    <property type="entry name" value="Periplasmic binding protein-like II"/>
    <property type="match status" value="1"/>
</dbReference>
<dbReference type="CDD" id="cd13539">
    <property type="entry name" value="PBP2_AvModA"/>
    <property type="match status" value="1"/>
</dbReference>
<dbReference type="PANTHER" id="PTHR30632:SF14">
    <property type="entry name" value="TUNGSTATE_MOLYBDATE_CHROMATE-BINDING PROTEIN MODA"/>
    <property type="match status" value="1"/>
</dbReference>
<protein>
    <submittedName>
        <fullName evidence="5">Molybdate transport system substrate-binding protein</fullName>
    </submittedName>
</protein>
<evidence type="ECO:0000256" key="3">
    <source>
        <dbReference type="ARBA" id="ARBA00022729"/>
    </source>
</evidence>
<evidence type="ECO:0000256" key="1">
    <source>
        <dbReference type="ARBA" id="ARBA00009175"/>
    </source>
</evidence>
<dbReference type="GO" id="GO:0030973">
    <property type="term" value="F:molybdate ion binding"/>
    <property type="evidence" value="ECO:0007669"/>
    <property type="project" value="InterPro"/>
</dbReference>
<keyword evidence="6" id="KW-1185">Reference proteome</keyword>
<dbReference type="Proteomes" id="UP000198942">
    <property type="component" value="Unassembled WGS sequence"/>
</dbReference>
<comment type="similarity">
    <text evidence="1">Belongs to the bacterial solute-binding protein ModA family.</text>
</comment>
<dbReference type="NCBIfam" id="TIGR01256">
    <property type="entry name" value="modA"/>
    <property type="match status" value="1"/>
</dbReference>
<dbReference type="GO" id="GO:0015689">
    <property type="term" value="P:molybdate ion transport"/>
    <property type="evidence" value="ECO:0007669"/>
    <property type="project" value="InterPro"/>
</dbReference>
<name>A0A1H8EY01_9SPHI</name>
<dbReference type="AlphaFoldDB" id="A0A1H8EY01"/>
<reference evidence="6" key="1">
    <citation type="submission" date="2016-10" db="EMBL/GenBank/DDBJ databases">
        <authorList>
            <person name="Varghese N."/>
            <person name="Submissions S."/>
        </authorList>
    </citation>
    <scope>NUCLEOTIDE SEQUENCE [LARGE SCALE GENOMIC DNA]</scope>
    <source>
        <strain evidence="6">Gh-48</strain>
    </source>
</reference>
<sequence>MAITSVYLWCRGIKRPFLRNYDTLQYQTKLLPARQKTIKPMQSEQYNTKPKKIIFFLLALLFTVRLTANAQNIRVAAAANLQPVMEVLQKDFKQKTGITIDAVIGSSGKLVAQISNGAPFDVFLSADMSFPETLFKNGFAKEKPVVYASGSLIICSTQNIGFENWERLLLSARIKKIAVANPAIAPYGKAAEQSLQDKGILDDAKPKIVYGESISQVNTYITTGVADVGFTTQSLVKELGNKTPLYYKIIDPKTYEPIQQGIVILKHGADNSSADKFYRYILSPAAKSIFKAYGYRVQ</sequence>
<dbReference type="InterPro" id="IPR050682">
    <property type="entry name" value="ModA/WtpA"/>
</dbReference>
<evidence type="ECO:0000256" key="4">
    <source>
        <dbReference type="PIRSR" id="PIRSR004846-1"/>
    </source>
</evidence>
<dbReference type="InterPro" id="IPR005950">
    <property type="entry name" value="ModA"/>
</dbReference>
<feature type="binding site" evidence="4">
    <location>
        <position position="214"/>
    </location>
    <ligand>
        <name>molybdate</name>
        <dbReference type="ChEBI" id="CHEBI:36264"/>
    </ligand>
</feature>
<gene>
    <name evidence="5" type="ORF">SAMN05192574_102877</name>
</gene>